<dbReference type="Gene3D" id="3.30.300.30">
    <property type="match status" value="1"/>
</dbReference>
<dbReference type="Pfam" id="PF00550">
    <property type="entry name" value="PP-binding"/>
    <property type="match status" value="1"/>
</dbReference>
<evidence type="ECO:0000259" key="7">
    <source>
        <dbReference type="PROSITE" id="PS50075"/>
    </source>
</evidence>
<dbReference type="InterPro" id="IPR009081">
    <property type="entry name" value="PP-bd_ACP"/>
</dbReference>
<comment type="similarity">
    <text evidence="2">Belongs to the ATP-dependent AMP-binding enzyme family.</text>
</comment>
<keyword evidence="5" id="KW-0045">Antibiotic biosynthesis</keyword>
<dbReference type="InterPro" id="IPR023213">
    <property type="entry name" value="CAT-like_dom_sf"/>
</dbReference>
<dbReference type="GO" id="GO:0008610">
    <property type="term" value="P:lipid biosynthetic process"/>
    <property type="evidence" value="ECO:0007669"/>
    <property type="project" value="UniProtKB-ARBA"/>
</dbReference>
<dbReference type="PROSITE" id="PS50075">
    <property type="entry name" value="CARRIER"/>
    <property type="match status" value="1"/>
</dbReference>
<dbReference type="NCBIfam" id="TIGR01720">
    <property type="entry name" value="NRPS-para261"/>
    <property type="match status" value="1"/>
</dbReference>
<sequence>MDLKNIVNIYECSPLQKGMLFHTVHQPESDLYIEQIRLTFTAALDKQLFQEAWESTIERHDALRTTFHWKGTDIPLQVVLKKISVPWVEESWKLQKAEAKEQLDLTAGNIRKQPIDIEKGPLMKFTLIEMSDGLEFIWTFHHLLMDGWSMPIVLRDVLYNYQSLVDKKPVSGKTPPQYGEYISWLKNQDLKEALNFFKQKYEGFTEPSYLTTKAVSNIHIIQNHYKDFFIDEQERKQLESIARTHNVTLFSVLQSIWALLINSRTNQSDVVMGTVMSGRRPEVPNSNEIVGPFINTLPLRIKLKRNSSLLDIIQQVQKEQTELLQYEYTPLFEVQKASGLNADKPLFDNIIVFENYPFDPKLFQDGNLSITAFQVEEKSNFPVSLAIIPLEGKLLLRLHFSTDAIGEEEADEILSSVALLTKQMIDNINRPIDSLQLRADTDIEISKWDLSDSFESYELIQAMTLHEQFEEQAIKYGDRIAVNSELDNYTYKELSYHSNRLAAYIQSKGFSVGQHIAVMMEKSSDLIIAVLGILKAGGVYVPVDEQMPKERINYILRDSDAAFIITGRRNTIPFYDGVPCISVSSHAEGTEGIENPKVRDNQAAYLMYTSGSTGEPKGVTVTHKAASLHYQAFKSTFEINEADKVLQFGTITFDPSLEQIFPTLFSGGEVFIRGEHLWDAQELVDKVNEYGITIGNLPTPYWNEVVQYFELTAKTIFMPSMRMLAVGGDKLSKIHVEKWNIVHRGKTELYNFYGPTEIVTTCTFYKVTEDLADTATISIGKPFTTRRAYILDSMDREVPIGKPGELYIGGPILANGYHLKPAQTAERFIPDPFSPIPGSRMYRTGDIVASSLSGDILFHGRNDDQLKIRGYRVELEEIERALLSIAGVSQAVVKAENILERKTLIAYISSENSMKQQQVKSILSKSLPEYMIPKSIVILDKLPILTNGKVDLQALPLPKQPEDKSTATSTIPKNTLQEKMVLIWKRVLGIDYLGIQDNFFELGGDSILALQITSQSQEDNIHLTTKDIFEHQTIEEISYNLLEKERNEDLDLFLSNIDESDNQPFTPVMNWFFEKNLSNPHHWNQSILISSKEDLSVIEFKQALEHVVRTHPVFQARYIFNSENWMQFSDDGPSYNFEVIDLQGNDKSDIKGTKIIEAQSTLDISKGPLMRILYFRNKGENKFEVFLTIHHLIMDGVSWRIILEDLQTAYLQILNNEQVKLQTENFSFKDWGHFLKRFAKSEKLLGEYPYWKKAAEASMCIPRDFETVSDEQNTEQTKSKKTFIFTEQETEYLLTGVNNHLGAKIQETLITSLIVTLRNWTGNENVKIDLEGHGREELIKGIHLNRTVGWFTSLYPFYFQTDKSKSLLQLLTDTLIQIRDIPNNGIGYGLLKYFSGRTLQEETAEVSFNYLGQFMNSHGNGIFEITANNVDTIRDPESKRAYLIDIEGAVIEGKLYLDWLYSNRIHTDQTIDLLISDFVSNVKRIISLAKQFENSLVKPKAFPKVNLSEEEWDLVTDYSTDLEDIYPLSPVQEGMLFHTLLHPGSGVYVEQMAFRIYGDLSAEGFSKAWNHVLESNSILRADFLWEGFQRPIHVINPISKVKVEFMDWTGRAAVNIEEELRLLRDKERLEGFSPGKDPMIKLKLILLDNNLHYFIWTYHHLLLDGWSMPMVINQLSDSYNAFNTGKELNKISTLSFGDFSYWQSKQDFSSGREFWLEKLNDYENRAMLNGSRTSEENMNKEMKFQVSNIISKNLKALAANKKTTLNSVIQSGWALLLGTLGRKDQVIFGSVLSGRSAPIEGIEGMVGMFINTLPVGIRIEREKSVSDFLIEMHNTQRTINQFEHTPFINVKEAIGYKQKEPLFDTCLIFANFPNVLSSEGEAQLLEGVSIQNVEITEQTNFPLTLSIVPGERISLDINYSCSQYNEEDINLYLKLLEKILVDIAANPDCKLDKLMASFSRFADDLTETASHQKKETNRSNLNNRRRKPVTL</sequence>
<dbReference type="RefSeq" id="WP_148973506.1">
    <property type="nucleotide sequence ID" value="NZ_VTER01000002.1"/>
</dbReference>
<evidence type="ECO:0000313" key="8">
    <source>
        <dbReference type="EMBL" id="TYS51128.1"/>
    </source>
</evidence>
<evidence type="ECO:0000256" key="5">
    <source>
        <dbReference type="ARBA" id="ARBA00023194"/>
    </source>
</evidence>
<dbReference type="Pfam" id="PF13193">
    <property type="entry name" value="AMP-binding_C"/>
    <property type="match status" value="1"/>
</dbReference>
<dbReference type="Gene3D" id="3.30.559.10">
    <property type="entry name" value="Chloramphenicol acetyltransferase-like domain"/>
    <property type="match status" value="3"/>
</dbReference>
<dbReference type="InterPro" id="IPR001242">
    <property type="entry name" value="Condensation_dom"/>
</dbReference>
<dbReference type="PROSITE" id="PS00455">
    <property type="entry name" value="AMP_BINDING"/>
    <property type="match status" value="1"/>
</dbReference>
<protein>
    <submittedName>
        <fullName evidence="8">Amino acid adenylation domain-containing protein</fullName>
    </submittedName>
</protein>
<keyword evidence="4" id="KW-0597">Phosphoprotein</keyword>
<dbReference type="InterPro" id="IPR025110">
    <property type="entry name" value="AMP-bd_C"/>
</dbReference>
<feature type="region of interest" description="Disordered" evidence="6">
    <location>
        <begin position="1969"/>
        <end position="1991"/>
    </location>
</feature>
<keyword evidence="3" id="KW-0596">Phosphopantetheine</keyword>
<dbReference type="InterPro" id="IPR010060">
    <property type="entry name" value="NRPS_synth"/>
</dbReference>
<comment type="cofactor">
    <cofactor evidence="1">
        <name>pantetheine 4'-phosphate</name>
        <dbReference type="ChEBI" id="CHEBI:47942"/>
    </cofactor>
</comment>
<dbReference type="CDD" id="cd19543">
    <property type="entry name" value="DCL_NRPS"/>
    <property type="match status" value="1"/>
</dbReference>
<accession>A0A5D4RN04</accession>
<dbReference type="InterPro" id="IPR010071">
    <property type="entry name" value="AA_adenyl_dom"/>
</dbReference>
<dbReference type="Gene3D" id="3.40.50.12780">
    <property type="entry name" value="N-terminal domain of ligase-like"/>
    <property type="match status" value="1"/>
</dbReference>
<dbReference type="InterPro" id="IPR045851">
    <property type="entry name" value="AMP-bd_C_sf"/>
</dbReference>
<comment type="caution">
    <text evidence="8">The sequence shown here is derived from an EMBL/GenBank/DDBJ whole genome shotgun (WGS) entry which is preliminary data.</text>
</comment>
<dbReference type="CDD" id="cd05930">
    <property type="entry name" value="A_NRPS"/>
    <property type="match status" value="1"/>
</dbReference>
<dbReference type="SUPFAM" id="SSF47336">
    <property type="entry name" value="ACP-like"/>
    <property type="match status" value="1"/>
</dbReference>
<dbReference type="InterPro" id="IPR036736">
    <property type="entry name" value="ACP-like_sf"/>
</dbReference>
<dbReference type="SUPFAM" id="SSF52777">
    <property type="entry name" value="CoA-dependent acyltransferases"/>
    <property type="match status" value="6"/>
</dbReference>
<dbReference type="Pfam" id="PF00668">
    <property type="entry name" value="Condensation"/>
    <property type="match status" value="3"/>
</dbReference>
<dbReference type="CDD" id="cd19534">
    <property type="entry name" value="E_NRPS"/>
    <property type="match status" value="1"/>
</dbReference>
<dbReference type="SUPFAM" id="SSF56801">
    <property type="entry name" value="Acetyl-CoA synthetase-like"/>
    <property type="match status" value="1"/>
</dbReference>
<reference evidence="8 9" key="1">
    <citation type="submission" date="2019-08" db="EMBL/GenBank/DDBJ databases">
        <title>Bacillus genomes from the desert of Cuatro Cienegas, Coahuila.</title>
        <authorList>
            <person name="Olmedo-Alvarez G."/>
        </authorList>
    </citation>
    <scope>NUCLEOTIDE SEQUENCE [LARGE SCALE GENOMIC DNA]</scope>
    <source>
        <strain evidence="8 9">CH446_14T</strain>
    </source>
</reference>
<proteinExistence type="inferred from homology"/>
<dbReference type="Gene3D" id="3.30.559.30">
    <property type="entry name" value="Nonribosomal peptide synthetase, condensation domain"/>
    <property type="match status" value="3"/>
</dbReference>
<dbReference type="Gene3D" id="1.10.1200.10">
    <property type="entry name" value="ACP-like"/>
    <property type="match status" value="1"/>
</dbReference>
<dbReference type="FunFam" id="3.40.50.980:FF:000001">
    <property type="entry name" value="Non-ribosomal peptide synthetase"/>
    <property type="match status" value="1"/>
</dbReference>
<dbReference type="PANTHER" id="PTHR45398:SF1">
    <property type="entry name" value="ENZYME, PUTATIVE (JCVI)-RELATED"/>
    <property type="match status" value="1"/>
</dbReference>
<evidence type="ECO:0000256" key="3">
    <source>
        <dbReference type="ARBA" id="ARBA00022450"/>
    </source>
</evidence>
<dbReference type="GO" id="GO:0003824">
    <property type="term" value="F:catalytic activity"/>
    <property type="evidence" value="ECO:0007669"/>
    <property type="project" value="InterPro"/>
</dbReference>
<dbReference type="EMBL" id="VTER01000002">
    <property type="protein sequence ID" value="TYS51128.1"/>
    <property type="molecule type" value="Genomic_DNA"/>
</dbReference>
<dbReference type="Proteomes" id="UP000322139">
    <property type="component" value="Unassembled WGS sequence"/>
</dbReference>
<name>A0A5D4RN04_9BACI</name>
<dbReference type="GO" id="GO:0017000">
    <property type="term" value="P:antibiotic biosynthetic process"/>
    <property type="evidence" value="ECO:0007669"/>
    <property type="project" value="UniProtKB-KW"/>
</dbReference>
<dbReference type="Pfam" id="PF00501">
    <property type="entry name" value="AMP-binding"/>
    <property type="match status" value="1"/>
</dbReference>
<dbReference type="NCBIfam" id="TIGR01733">
    <property type="entry name" value="AA-adenyl-dom"/>
    <property type="match status" value="1"/>
</dbReference>
<evidence type="ECO:0000313" key="9">
    <source>
        <dbReference type="Proteomes" id="UP000322139"/>
    </source>
</evidence>
<evidence type="ECO:0000256" key="4">
    <source>
        <dbReference type="ARBA" id="ARBA00022553"/>
    </source>
</evidence>
<evidence type="ECO:0000256" key="2">
    <source>
        <dbReference type="ARBA" id="ARBA00006432"/>
    </source>
</evidence>
<dbReference type="FunFam" id="1.10.1200.10:FF:000005">
    <property type="entry name" value="Nonribosomal peptide synthetase 1"/>
    <property type="match status" value="1"/>
</dbReference>
<dbReference type="InterPro" id="IPR020845">
    <property type="entry name" value="AMP-binding_CS"/>
</dbReference>
<dbReference type="PANTHER" id="PTHR45398">
    <property type="match status" value="1"/>
</dbReference>
<evidence type="ECO:0000256" key="1">
    <source>
        <dbReference type="ARBA" id="ARBA00001957"/>
    </source>
</evidence>
<feature type="domain" description="Carrier" evidence="7">
    <location>
        <begin position="971"/>
        <end position="1045"/>
    </location>
</feature>
<evidence type="ECO:0000256" key="6">
    <source>
        <dbReference type="SAM" id="MobiDB-lite"/>
    </source>
</evidence>
<gene>
    <name evidence="8" type="ORF">FZD51_03540</name>
</gene>
<organism evidence="8 9">
    <name type="scientific">Bacillus infantis</name>
    <dbReference type="NCBI Taxonomy" id="324767"/>
    <lineage>
        <taxon>Bacteria</taxon>
        <taxon>Bacillati</taxon>
        <taxon>Bacillota</taxon>
        <taxon>Bacilli</taxon>
        <taxon>Bacillales</taxon>
        <taxon>Bacillaceae</taxon>
        <taxon>Bacillus</taxon>
    </lineage>
</organism>
<dbReference type="InterPro" id="IPR000873">
    <property type="entry name" value="AMP-dep_synth/lig_dom"/>
</dbReference>
<dbReference type="InterPro" id="IPR042099">
    <property type="entry name" value="ANL_N_sf"/>
</dbReference>